<feature type="domain" description="ABC transporter" evidence="1">
    <location>
        <begin position="5"/>
        <end position="39"/>
    </location>
</feature>
<protein>
    <recommendedName>
        <fullName evidence="1">ABC transporter domain-containing protein</fullName>
    </recommendedName>
</protein>
<feature type="non-terminal residue" evidence="2">
    <location>
        <position position="1"/>
    </location>
</feature>
<dbReference type="InterPro" id="IPR003439">
    <property type="entry name" value="ABC_transporter-like_ATP-bd"/>
</dbReference>
<evidence type="ECO:0000313" key="2">
    <source>
        <dbReference type="EMBL" id="GAG71572.1"/>
    </source>
</evidence>
<sequence>LKYLLDKQLETLSGGELQRVAIANCLVQDADIYLIDEPSAYLDSEQRMITSRTVRRVIEKSGKSAMIVDHDVYFIDMISDALIVFDGEPGKHGRGRGPFSLHEGMNRFLKDVDITFRRDEDTQRPRVNKPGSFMDRKQRKEGEYYYSL</sequence>
<evidence type="ECO:0000259" key="1">
    <source>
        <dbReference type="Pfam" id="PF00005"/>
    </source>
</evidence>
<reference evidence="2" key="1">
    <citation type="journal article" date="2014" name="Front. Microbiol.">
        <title>High frequency of phylogenetically diverse reductive dehalogenase-homologous genes in deep subseafloor sedimentary metagenomes.</title>
        <authorList>
            <person name="Kawai M."/>
            <person name="Futagami T."/>
            <person name="Toyoda A."/>
            <person name="Takaki Y."/>
            <person name="Nishi S."/>
            <person name="Hori S."/>
            <person name="Arai W."/>
            <person name="Tsubouchi T."/>
            <person name="Morono Y."/>
            <person name="Uchiyama I."/>
            <person name="Ito T."/>
            <person name="Fujiyama A."/>
            <person name="Inagaki F."/>
            <person name="Takami H."/>
        </authorList>
    </citation>
    <scope>NUCLEOTIDE SEQUENCE</scope>
    <source>
        <strain evidence="2">Expedition CK06-06</strain>
    </source>
</reference>
<dbReference type="GO" id="GO:0005524">
    <property type="term" value="F:ATP binding"/>
    <property type="evidence" value="ECO:0007669"/>
    <property type="project" value="InterPro"/>
</dbReference>
<proteinExistence type="predicted"/>
<dbReference type="InterPro" id="IPR013283">
    <property type="entry name" value="RLI1"/>
</dbReference>
<organism evidence="2">
    <name type="scientific">marine sediment metagenome</name>
    <dbReference type="NCBI Taxonomy" id="412755"/>
    <lineage>
        <taxon>unclassified sequences</taxon>
        <taxon>metagenomes</taxon>
        <taxon>ecological metagenomes</taxon>
    </lineage>
</organism>
<dbReference type="Pfam" id="PF00005">
    <property type="entry name" value="ABC_tran"/>
    <property type="match status" value="1"/>
</dbReference>
<dbReference type="PANTHER" id="PTHR19248">
    <property type="entry name" value="ATP-BINDING TRANSPORT PROTEIN-RELATED"/>
    <property type="match status" value="1"/>
</dbReference>
<dbReference type="EMBL" id="BART01006920">
    <property type="protein sequence ID" value="GAG71572.1"/>
    <property type="molecule type" value="Genomic_DNA"/>
</dbReference>
<name>X1AQD1_9ZZZZ</name>
<comment type="caution">
    <text evidence="2">The sequence shown here is derived from an EMBL/GenBank/DDBJ whole genome shotgun (WGS) entry which is preliminary data.</text>
</comment>
<dbReference type="GO" id="GO:0016887">
    <property type="term" value="F:ATP hydrolysis activity"/>
    <property type="evidence" value="ECO:0007669"/>
    <property type="project" value="InterPro"/>
</dbReference>
<gene>
    <name evidence="2" type="ORF">S01H4_15787</name>
</gene>
<accession>X1AQD1</accession>
<dbReference type="InterPro" id="IPR027417">
    <property type="entry name" value="P-loop_NTPase"/>
</dbReference>
<dbReference type="Gene3D" id="3.40.50.300">
    <property type="entry name" value="P-loop containing nucleotide triphosphate hydrolases"/>
    <property type="match status" value="1"/>
</dbReference>
<dbReference type="SUPFAM" id="SSF52540">
    <property type="entry name" value="P-loop containing nucleoside triphosphate hydrolases"/>
    <property type="match status" value="1"/>
</dbReference>
<dbReference type="AlphaFoldDB" id="X1AQD1"/>